<evidence type="ECO:0000256" key="12">
    <source>
        <dbReference type="SAM" id="MobiDB-lite"/>
    </source>
</evidence>
<name>A0A419WH99_9EURY</name>
<dbReference type="OrthoDB" id="157197at2157"/>
<comment type="similarity">
    <text evidence="3">Belongs to the NMT1/THI5 family.</text>
</comment>
<dbReference type="Pfam" id="PF09084">
    <property type="entry name" value="NMT1"/>
    <property type="match status" value="1"/>
</dbReference>
<dbReference type="AlphaFoldDB" id="A0A419WH99"/>
<dbReference type="Gene3D" id="1.10.10.10">
    <property type="entry name" value="Winged helix-like DNA-binding domain superfamily/Winged helix DNA-binding domain"/>
    <property type="match status" value="1"/>
</dbReference>
<evidence type="ECO:0000256" key="10">
    <source>
        <dbReference type="ARBA" id="ARBA00033171"/>
    </source>
</evidence>
<protein>
    <recommendedName>
        <fullName evidence="10">Thiamine pyrimidine synthase</fullName>
    </recommendedName>
</protein>
<feature type="region of interest" description="Disordered" evidence="12">
    <location>
        <begin position="80"/>
        <end position="101"/>
    </location>
</feature>
<dbReference type="RefSeq" id="WP_120244179.1">
    <property type="nucleotide sequence ID" value="NZ_RAPO01000002.1"/>
</dbReference>
<dbReference type="PANTHER" id="PTHR31528">
    <property type="entry name" value="4-AMINO-5-HYDROXYMETHYL-2-METHYLPYRIMIDINE PHOSPHATE SYNTHASE THI11-RELATED"/>
    <property type="match status" value="1"/>
</dbReference>
<dbReference type="InterPro" id="IPR027939">
    <property type="entry name" value="NMT1/THI5"/>
</dbReference>
<dbReference type="InterPro" id="IPR015168">
    <property type="entry name" value="SsuA/THI5"/>
</dbReference>
<evidence type="ECO:0000256" key="9">
    <source>
        <dbReference type="ARBA" id="ARBA00023004"/>
    </source>
</evidence>
<dbReference type="GO" id="GO:0016740">
    <property type="term" value="F:transferase activity"/>
    <property type="evidence" value="ECO:0007669"/>
    <property type="project" value="UniProtKB-KW"/>
</dbReference>
<gene>
    <name evidence="14" type="ORF">ATJ93_1682</name>
</gene>
<comment type="subunit">
    <text evidence="4">Homodimer.</text>
</comment>
<evidence type="ECO:0000256" key="5">
    <source>
        <dbReference type="ARBA" id="ARBA00022679"/>
    </source>
</evidence>
<dbReference type="InterPro" id="IPR036388">
    <property type="entry name" value="WH-like_DNA-bd_sf"/>
</dbReference>
<sequence>MHARSFWVLDDADERLVTRLATGLGRTPARVLAYLLLRADRESEPATTVHLRIGTGCNRPAISDATARLEALDLLERSSLRGDDAAPGRPQTAWQPTAGVESTVRRVYDRHGQALLEQAEACHATGAADGVNGDGTESPDGSEHSDADGTDADDPTPVTLAVNWRPNALHAPIYAALEAGWYETFGIDLRVDHCDGSRRALERVRAGAADIAIAGAATVVRARAAAESVVPIAVCYQRAMTVLYTLRDVFGEPFRSVAQLEGKRVGMPPSSETRLLGRLFLSQTALGEGVQIVDTNGEERDALRRGDADVVTGSFSDPRALEQRGERVDVLPLADHFPLYGPTLVVRREALAEQRPALHGMLAGTTAGWATACRDAGPAAERIVARRDEGRPDEHRDDDGESADRIEAEFDEAAAEFGGSDAVTEHGWGWQREAMWDRLRTALTQAELLADP</sequence>
<dbReference type="PANTHER" id="PTHR31528:SF1">
    <property type="entry name" value="4-AMINO-5-HYDROXYMETHYL-2-METHYLPYRIMIDINE PHOSPHATE SYNTHASE THI11-RELATED"/>
    <property type="match status" value="1"/>
</dbReference>
<evidence type="ECO:0000256" key="6">
    <source>
        <dbReference type="ARBA" id="ARBA00022723"/>
    </source>
</evidence>
<feature type="region of interest" description="Disordered" evidence="12">
    <location>
        <begin position="126"/>
        <end position="157"/>
    </location>
</feature>
<dbReference type="EMBL" id="RAPO01000002">
    <property type="protein sequence ID" value="RKD94839.1"/>
    <property type="molecule type" value="Genomic_DNA"/>
</dbReference>
<keyword evidence="8" id="KW-0784">Thiamine biosynthesis</keyword>
<evidence type="ECO:0000256" key="2">
    <source>
        <dbReference type="ARBA" id="ARBA00004948"/>
    </source>
</evidence>
<evidence type="ECO:0000313" key="14">
    <source>
        <dbReference type="EMBL" id="RKD94839.1"/>
    </source>
</evidence>
<comment type="pathway">
    <text evidence="2">Cofactor biosynthesis; thiamine diphosphate biosynthesis.</text>
</comment>
<evidence type="ECO:0000256" key="8">
    <source>
        <dbReference type="ARBA" id="ARBA00022977"/>
    </source>
</evidence>
<comment type="function">
    <text evidence="1">Responsible for the formation of the pyrimidine heterocycle in the thiamine biosynthesis pathway. Catalyzes the formation of hydroxymethylpyrimidine phosphate (HMP-P) from histidine and pyridoxal phosphate (PLP). The protein uses PLP and the active site histidine to form HMP-P, generating an inactive enzyme. The enzyme can only undergo a single turnover, which suggests it is a suicide enzyme.</text>
</comment>
<organism evidence="14 15">
    <name type="scientific">Halopiger aswanensis</name>
    <dbReference type="NCBI Taxonomy" id="148449"/>
    <lineage>
        <taxon>Archaea</taxon>
        <taxon>Methanobacteriati</taxon>
        <taxon>Methanobacteriota</taxon>
        <taxon>Stenosarchaea group</taxon>
        <taxon>Halobacteria</taxon>
        <taxon>Halobacteriales</taxon>
        <taxon>Natrialbaceae</taxon>
        <taxon>Halopiger</taxon>
    </lineage>
</organism>
<keyword evidence="5" id="KW-0808">Transferase</keyword>
<feature type="region of interest" description="Disordered" evidence="12">
    <location>
        <begin position="383"/>
        <end position="403"/>
    </location>
</feature>
<evidence type="ECO:0000256" key="3">
    <source>
        <dbReference type="ARBA" id="ARBA00009406"/>
    </source>
</evidence>
<evidence type="ECO:0000256" key="7">
    <source>
        <dbReference type="ARBA" id="ARBA00022898"/>
    </source>
</evidence>
<dbReference type="GO" id="GO:0046872">
    <property type="term" value="F:metal ion binding"/>
    <property type="evidence" value="ECO:0007669"/>
    <property type="project" value="UniProtKB-KW"/>
</dbReference>
<dbReference type="GO" id="GO:0009228">
    <property type="term" value="P:thiamine biosynthetic process"/>
    <property type="evidence" value="ECO:0007669"/>
    <property type="project" value="UniProtKB-KW"/>
</dbReference>
<dbReference type="Gene3D" id="3.40.190.10">
    <property type="entry name" value="Periplasmic binding protein-like II"/>
    <property type="match status" value="2"/>
</dbReference>
<feature type="domain" description="SsuA/THI5-like" evidence="13">
    <location>
        <begin position="168"/>
        <end position="373"/>
    </location>
</feature>
<dbReference type="SUPFAM" id="SSF53850">
    <property type="entry name" value="Periplasmic binding protein-like II"/>
    <property type="match status" value="1"/>
</dbReference>
<evidence type="ECO:0000256" key="4">
    <source>
        <dbReference type="ARBA" id="ARBA00011738"/>
    </source>
</evidence>
<evidence type="ECO:0000313" key="15">
    <source>
        <dbReference type="Proteomes" id="UP000283805"/>
    </source>
</evidence>
<evidence type="ECO:0000256" key="1">
    <source>
        <dbReference type="ARBA" id="ARBA00003469"/>
    </source>
</evidence>
<reference evidence="14 15" key="1">
    <citation type="submission" date="2018-09" db="EMBL/GenBank/DDBJ databases">
        <title>Genomic Encyclopedia of Archaeal and Bacterial Type Strains, Phase II (KMG-II): from individual species to whole genera.</title>
        <authorList>
            <person name="Goeker M."/>
        </authorList>
    </citation>
    <scope>NUCLEOTIDE SEQUENCE [LARGE SCALE GENOMIC DNA]</scope>
    <source>
        <strain evidence="14 15">DSM 13151</strain>
    </source>
</reference>
<proteinExistence type="inferred from homology"/>
<evidence type="ECO:0000256" key="11">
    <source>
        <dbReference type="ARBA" id="ARBA00048179"/>
    </source>
</evidence>
<comment type="caution">
    <text evidence="14">The sequence shown here is derived from an EMBL/GenBank/DDBJ whole genome shotgun (WGS) entry which is preliminary data.</text>
</comment>
<accession>A0A419WH99</accession>
<keyword evidence="7" id="KW-0663">Pyridoxal phosphate</keyword>
<comment type="catalytic activity">
    <reaction evidence="11">
        <text>N(6)-(pyridoxal phosphate)-L-lysyl-[4-amino-5-hydroxymethyl-2-methylpyrimidine phosphate synthase] + L-histidyl-[4-amino-5-hydroxymethyl-2-methylpyrimidine phosphate synthase] + 2 Fe(3+) + 4 H2O = L-lysyl-[4-amino-5-hydroxymethyl-2-methylpyrimidine phosphate synthase] + (2S)-2-amino-5-hydroxy-4-oxopentanoyl-[4-amino-5-hydroxymethyl-2-methylpyrimidine phosphate synthase] + 4-amino-2-methyl-5-(phosphooxymethyl)pyrimidine + 3-oxopropanoate + 2 Fe(2+) + 2 H(+)</text>
        <dbReference type="Rhea" id="RHEA:65756"/>
        <dbReference type="Rhea" id="RHEA-COMP:16892"/>
        <dbReference type="Rhea" id="RHEA-COMP:16893"/>
        <dbReference type="Rhea" id="RHEA-COMP:16894"/>
        <dbReference type="Rhea" id="RHEA-COMP:16895"/>
        <dbReference type="ChEBI" id="CHEBI:15377"/>
        <dbReference type="ChEBI" id="CHEBI:15378"/>
        <dbReference type="ChEBI" id="CHEBI:29033"/>
        <dbReference type="ChEBI" id="CHEBI:29034"/>
        <dbReference type="ChEBI" id="CHEBI:29969"/>
        <dbReference type="ChEBI" id="CHEBI:29979"/>
        <dbReference type="ChEBI" id="CHEBI:33190"/>
        <dbReference type="ChEBI" id="CHEBI:58354"/>
        <dbReference type="ChEBI" id="CHEBI:143915"/>
        <dbReference type="ChEBI" id="CHEBI:157692"/>
    </reaction>
    <physiologicalReaction direction="left-to-right" evidence="11">
        <dbReference type="Rhea" id="RHEA:65757"/>
    </physiologicalReaction>
</comment>
<dbReference type="Proteomes" id="UP000283805">
    <property type="component" value="Unassembled WGS sequence"/>
</dbReference>
<keyword evidence="6" id="KW-0479">Metal-binding</keyword>
<evidence type="ECO:0000259" key="13">
    <source>
        <dbReference type="Pfam" id="PF09084"/>
    </source>
</evidence>
<keyword evidence="15" id="KW-1185">Reference proteome</keyword>
<keyword evidence="9" id="KW-0408">Iron</keyword>